<evidence type="ECO:0000313" key="2">
    <source>
        <dbReference type="Proteomes" id="UP000886674"/>
    </source>
</evidence>
<proteinExistence type="predicted"/>
<reference evidence="1" key="1">
    <citation type="journal article" date="2021" name="Proc. Natl. Acad. Sci. U.S.A.">
        <title>Global biogeography of chemosynthetic symbionts reveals both localized and globally distributed symbiont groups. .</title>
        <authorList>
            <person name="Osvatic J.T."/>
            <person name="Wilkins L.G.E."/>
            <person name="Leibrecht L."/>
            <person name="Leray M."/>
            <person name="Zauner S."/>
            <person name="Polzin J."/>
            <person name="Camacho Y."/>
            <person name="Gros O."/>
            <person name="van Gils J.A."/>
            <person name="Eisen J.A."/>
            <person name="Petersen J.M."/>
            <person name="Yuen B."/>
        </authorList>
    </citation>
    <scope>NUCLEOTIDE SEQUENCE</scope>
    <source>
        <strain evidence="1">MAGclacostrist055</strain>
    </source>
</reference>
<evidence type="ECO:0000313" key="1">
    <source>
        <dbReference type="EMBL" id="MCG7980959.1"/>
    </source>
</evidence>
<dbReference type="Proteomes" id="UP000886674">
    <property type="component" value="Unassembled WGS sequence"/>
</dbReference>
<accession>A0A9E4NNX7</accession>
<dbReference type="EMBL" id="JAEPCR010000177">
    <property type="protein sequence ID" value="MCG7980959.1"/>
    <property type="molecule type" value="Genomic_DNA"/>
</dbReference>
<dbReference type="AlphaFoldDB" id="A0A9E4NNX7"/>
<comment type="caution">
    <text evidence="1">The sequence shown here is derived from an EMBL/GenBank/DDBJ whole genome shotgun (WGS) entry which is preliminary data.</text>
</comment>
<sequence length="113" mass="13008">MSKAKNTLIQAIILINKNRTIEYKLDFANVAEEYEYELRRYTSQKMLIQLAIREQQPGPGKTAKIDQTLAIADALHEEAQSHVQSEQYREALNSQEMAVGKLNSVLRLMGYFF</sequence>
<protein>
    <submittedName>
        <fullName evidence="1">Uncharacterized protein</fullName>
    </submittedName>
</protein>
<gene>
    <name evidence="1" type="ORF">JAY77_22780</name>
</gene>
<organism evidence="1 2">
    <name type="scientific">Candidatus Thiodiazotropha taylori</name>
    <dbReference type="NCBI Taxonomy" id="2792791"/>
    <lineage>
        <taxon>Bacteria</taxon>
        <taxon>Pseudomonadati</taxon>
        <taxon>Pseudomonadota</taxon>
        <taxon>Gammaproteobacteria</taxon>
        <taxon>Chromatiales</taxon>
        <taxon>Sedimenticolaceae</taxon>
        <taxon>Candidatus Thiodiazotropha</taxon>
    </lineage>
</organism>
<name>A0A9E4NNX7_9GAMM</name>